<dbReference type="InterPro" id="IPR051681">
    <property type="entry name" value="Ser/Thr_Kinases-Pseudokinases"/>
</dbReference>
<dbReference type="Proteomes" id="UP000215335">
    <property type="component" value="Unassembled WGS sequence"/>
</dbReference>
<accession>A0A232EUQ2</accession>
<comment type="caution">
    <text evidence="2">The sequence shown here is derived from an EMBL/GenBank/DDBJ whole genome shotgun (WGS) entry which is preliminary data.</text>
</comment>
<dbReference type="Gene3D" id="3.30.200.20">
    <property type="entry name" value="Phosphorylase Kinase, domain 1"/>
    <property type="match status" value="1"/>
</dbReference>
<gene>
    <name evidence="2" type="ORF">TSAR_002369</name>
</gene>
<evidence type="ECO:0000313" key="3">
    <source>
        <dbReference type="Proteomes" id="UP000215335"/>
    </source>
</evidence>
<dbReference type="EMBL" id="NNAY01002103">
    <property type="protein sequence ID" value="OXU22081.1"/>
    <property type="molecule type" value="Genomic_DNA"/>
</dbReference>
<dbReference type="SUPFAM" id="SSF56112">
    <property type="entry name" value="Protein kinase-like (PK-like)"/>
    <property type="match status" value="1"/>
</dbReference>
<dbReference type="PANTHER" id="PTHR44329">
    <property type="entry name" value="SERINE/THREONINE-PROTEIN KINASE TNNI3K-RELATED"/>
    <property type="match status" value="1"/>
</dbReference>
<organism evidence="2 3">
    <name type="scientific">Trichomalopsis sarcophagae</name>
    <dbReference type="NCBI Taxonomy" id="543379"/>
    <lineage>
        <taxon>Eukaryota</taxon>
        <taxon>Metazoa</taxon>
        <taxon>Ecdysozoa</taxon>
        <taxon>Arthropoda</taxon>
        <taxon>Hexapoda</taxon>
        <taxon>Insecta</taxon>
        <taxon>Pterygota</taxon>
        <taxon>Neoptera</taxon>
        <taxon>Endopterygota</taxon>
        <taxon>Hymenoptera</taxon>
        <taxon>Apocrita</taxon>
        <taxon>Proctotrupomorpha</taxon>
        <taxon>Chalcidoidea</taxon>
        <taxon>Pteromalidae</taxon>
        <taxon>Pteromalinae</taxon>
        <taxon>Trichomalopsis</taxon>
    </lineage>
</organism>
<protein>
    <recommendedName>
        <fullName evidence="1">Protein kinase domain-containing protein</fullName>
    </recommendedName>
</protein>
<evidence type="ECO:0000313" key="2">
    <source>
        <dbReference type="EMBL" id="OXU22081.1"/>
    </source>
</evidence>
<dbReference type="AlphaFoldDB" id="A0A232EUQ2"/>
<dbReference type="InterPro" id="IPR011009">
    <property type="entry name" value="Kinase-like_dom_sf"/>
</dbReference>
<reference evidence="2 3" key="1">
    <citation type="journal article" date="2017" name="Curr. Biol.">
        <title>The Evolution of Venom by Co-option of Single-Copy Genes.</title>
        <authorList>
            <person name="Martinson E.O."/>
            <person name="Mrinalini"/>
            <person name="Kelkar Y.D."/>
            <person name="Chang C.H."/>
            <person name="Werren J.H."/>
        </authorList>
    </citation>
    <scope>NUCLEOTIDE SEQUENCE [LARGE SCALE GENOMIC DNA]</scope>
    <source>
        <strain evidence="2 3">Alberta</strain>
        <tissue evidence="2">Whole body</tissue>
    </source>
</reference>
<dbReference type="Pfam" id="PF00069">
    <property type="entry name" value="Pkinase"/>
    <property type="match status" value="1"/>
</dbReference>
<name>A0A232EUQ2_9HYME</name>
<dbReference type="InterPro" id="IPR000719">
    <property type="entry name" value="Prot_kinase_dom"/>
</dbReference>
<proteinExistence type="predicted"/>
<evidence type="ECO:0000259" key="1">
    <source>
        <dbReference type="PROSITE" id="PS50011"/>
    </source>
</evidence>
<feature type="domain" description="Protein kinase" evidence="1">
    <location>
        <begin position="88"/>
        <end position="179"/>
    </location>
</feature>
<keyword evidence="3" id="KW-1185">Reference proteome</keyword>
<dbReference type="PROSITE" id="PS50011">
    <property type="entry name" value="PROTEIN_KINASE_DOM"/>
    <property type="match status" value="1"/>
</dbReference>
<dbReference type="GO" id="GO:0005524">
    <property type="term" value="F:ATP binding"/>
    <property type="evidence" value="ECO:0007669"/>
    <property type="project" value="InterPro"/>
</dbReference>
<sequence>MTSASGQINEKESRAMKEININVLEGNVLNESDIGKSIGSPAYSQLTREHKSTDCDSIESYFKNARYNTLDIKKLKLSIPFIKEKDIELSEIMLGSGSQGIVTKGKYSESSVANKSVQKGRNDNLVFKEIQLLKKIRHPIIVSIMAWTTSYTQFHTLMELFESYSLFELLMDLKIKKRA</sequence>
<dbReference type="GO" id="GO:0004674">
    <property type="term" value="F:protein serine/threonine kinase activity"/>
    <property type="evidence" value="ECO:0007669"/>
    <property type="project" value="TreeGrafter"/>
</dbReference>